<name>A0ABQ4T4T1_METOR</name>
<keyword evidence="3" id="KW-1185">Reference proteome</keyword>
<evidence type="ECO:0000313" key="3">
    <source>
        <dbReference type="Proteomes" id="UP001055156"/>
    </source>
</evidence>
<keyword evidence="1" id="KW-0732">Signal</keyword>
<feature type="chain" id="PRO_5045671996" description="Large exoprotein involved in heme utilization or adhesion" evidence="1">
    <location>
        <begin position="25"/>
        <end position="131"/>
    </location>
</feature>
<comment type="caution">
    <text evidence="2">The sequence shown here is derived from an EMBL/GenBank/DDBJ whole genome shotgun (WGS) entry which is preliminary data.</text>
</comment>
<evidence type="ECO:0000313" key="2">
    <source>
        <dbReference type="EMBL" id="GJE26670.1"/>
    </source>
</evidence>
<dbReference type="RefSeq" id="WP_238310550.1">
    <property type="nucleotide sequence ID" value="NZ_BPQV01000004.1"/>
</dbReference>
<protein>
    <recommendedName>
        <fullName evidence="4">Large exoprotein involved in heme utilization or adhesion</fullName>
    </recommendedName>
</protein>
<sequence length="131" mass="13086">MPKLIAQLALSAGLAAAAAVPATAGEGTYDGTWSVELVTESGLCDTRYSYSLTVQDGQVRPVSRAASSGATVTGRVGADGSVGLNVATAAASGSASGRLQARSGAGTWRVSALCSGHWTARRSTVRTAQAE</sequence>
<dbReference type="EMBL" id="BPQV01000004">
    <property type="protein sequence ID" value="GJE26670.1"/>
    <property type="molecule type" value="Genomic_DNA"/>
</dbReference>
<reference evidence="2" key="1">
    <citation type="journal article" date="2021" name="Front. Microbiol.">
        <title>Comprehensive Comparative Genomics and Phenotyping of Methylobacterium Species.</title>
        <authorList>
            <person name="Alessa O."/>
            <person name="Ogura Y."/>
            <person name="Fujitani Y."/>
            <person name="Takami H."/>
            <person name="Hayashi T."/>
            <person name="Sahin N."/>
            <person name="Tani A."/>
        </authorList>
    </citation>
    <scope>NUCLEOTIDE SEQUENCE</scope>
    <source>
        <strain evidence="2">NBRC 15689</strain>
    </source>
</reference>
<organism evidence="2 3">
    <name type="scientific">Methylobacterium organophilum</name>
    <dbReference type="NCBI Taxonomy" id="410"/>
    <lineage>
        <taxon>Bacteria</taxon>
        <taxon>Pseudomonadati</taxon>
        <taxon>Pseudomonadota</taxon>
        <taxon>Alphaproteobacteria</taxon>
        <taxon>Hyphomicrobiales</taxon>
        <taxon>Methylobacteriaceae</taxon>
        <taxon>Methylobacterium</taxon>
    </lineage>
</organism>
<accession>A0ABQ4T4T1</accession>
<gene>
    <name evidence="2" type="ORF">LKMONMHP_1521</name>
</gene>
<reference evidence="2" key="2">
    <citation type="submission" date="2021-08" db="EMBL/GenBank/DDBJ databases">
        <authorList>
            <person name="Tani A."/>
            <person name="Ola A."/>
            <person name="Ogura Y."/>
            <person name="Katsura K."/>
            <person name="Hayashi T."/>
        </authorList>
    </citation>
    <scope>NUCLEOTIDE SEQUENCE</scope>
    <source>
        <strain evidence="2">NBRC 15689</strain>
    </source>
</reference>
<proteinExistence type="predicted"/>
<dbReference type="Proteomes" id="UP001055156">
    <property type="component" value="Unassembled WGS sequence"/>
</dbReference>
<feature type="signal peptide" evidence="1">
    <location>
        <begin position="1"/>
        <end position="24"/>
    </location>
</feature>
<evidence type="ECO:0008006" key="4">
    <source>
        <dbReference type="Google" id="ProtNLM"/>
    </source>
</evidence>
<evidence type="ECO:0000256" key="1">
    <source>
        <dbReference type="SAM" id="SignalP"/>
    </source>
</evidence>